<gene>
    <name evidence="2" type="ORF">PR002_g17192</name>
</gene>
<evidence type="ECO:0000313" key="2">
    <source>
        <dbReference type="EMBL" id="KAE9003973.1"/>
    </source>
</evidence>
<protein>
    <submittedName>
        <fullName evidence="2">Uncharacterized protein</fullName>
    </submittedName>
</protein>
<sequence>MLQSSLGVLMVLNLPRVQSSGEEDATPVRVDCQLIRRVWHERWETFETFLHEYQRTTNQLFRVRSSTPSETRNKSIKAKEVWSTDELLPEEGCTRHDICTSLYQHIHEVKAVPIACEAESSLCERR</sequence>
<evidence type="ECO:0000313" key="3">
    <source>
        <dbReference type="Proteomes" id="UP000435112"/>
    </source>
</evidence>
<keyword evidence="1" id="KW-0732">Signal</keyword>
<feature type="chain" id="PRO_5025595114" evidence="1">
    <location>
        <begin position="20"/>
        <end position="126"/>
    </location>
</feature>
<evidence type="ECO:0000256" key="1">
    <source>
        <dbReference type="SAM" id="SignalP"/>
    </source>
</evidence>
<accession>A0A6A3KJS9</accession>
<dbReference type="EMBL" id="QXFU01001365">
    <property type="protein sequence ID" value="KAE9003973.1"/>
    <property type="molecule type" value="Genomic_DNA"/>
</dbReference>
<name>A0A6A3KJS9_9STRA</name>
<dbReference type="Proteomes" id="UP000435112">
    <property type="component" value="Unassembled WGS sequence"/>
</dbReference>
<comment type="caution">
    <text evidence="2">The sequence shown here is derived from an EMBL/GenBank/DDBJ whole genome shotgun (WGS) entry which is preliminary data.</text>
</comment>
<organism evidence="2 3">
    <name type="scientific">Phytophthora rubi</name>
    <dbReference type="NCBI Taxonomy" id="129364"/>
    <lineage>
        <taxon>Eukaryota</taxon>
        <taxon>Sar</taxon>
        <taxon>Stramenopiles</taxon>
        <taxon>Oomycota</taxon>
        <taxon>Peronosporomycetes</taxon>
        <taxon>Peronosporales</taxon>
        <taxon>Peronosporaceae</taxon>
        <taxon>Phytophthora</taxon>
    </lineage>
</organism>
<feature type="signal peptide" evidence="1">
    <location>
        <begin position="1"/>
        <end position="19"/>
    </location>
</feature>
<dbReference type="AlphaFoldDB" id="A0A6A3KJS9"/>
<proteinExistence type="predicted"/>
<dbReference type="OrthoDB" id="167578at2759"/>
<reference evidence="2 3" key="1">
    <citation type="submission" date="2018-09" db="EMBL/GenBank/DDBJ databases">
        <title>Genomic investigation of the strawberry pathogen Phytophthora fragariae indicates pathogenicity is determined by transcriptional variation in three key races.</title>
        <authorList>
            <person name="Adams T.M."/>
            <person name="Armitage A.D."/>
            <person name="Sobczyk M.K."/>
            <person name="Bates H.J."/>
            <person name="Dunwell J.M."/>
            <person name="Nellist C.F."/>
            <person name="Harrison R.J."/>
        </authorList>
    </citation>
    <scope>NUCLEOTIDE SEQUENCE [LARGE SCALE GENOMIC DNA]</scope>
    <source>
        <strain evidence="2 3">SCRP324</strain>
    </source>
</reference>